<sequence>MLDKGELKIPLINVNDLATKSEFDNLHGIRESLPDGIKRATDVMLAGKISVVCGYGDVDMEKVRRLH</sequence>
<keyword evidence="4" id="KW-0520">NAD</keyword>
<proteinExistence type="inferred from homology"/>
<dbReference type="InterPro" id="IPR000043">
    <property type="entry name" value="Adenosylhomocysteinase-like"/>
</dbReference>
<evidence type="ECO:0000256" key="4">
    <source>
        <dbReference type="ARBA" id="ARBA00023027"/>
    </source>
</evidence>
<evidence type="ECO:0000256" key="2">
    <source>
        <dbReference type="ARBA" id="ARBA00007122"/>
    </source>
</evidence>
<dbReference type="InterPro" id="IPR036291">
    <property type="entry name" value="NAD(P)-bd_dom_sf"/>
</dbReference>
<dbReference type="Proteomes" id="UP001196413">
    <property type="component" value="Unassembled WGS sequence"/>
</dbReference>
<dbReference type="Gene3D" id="3.40.50.720">
    <property type="entry name" value="NAD(P)-binding Rossmann-like Domain"/>
    <property type="match status" value="1"/>
</dbReference>
<dbReference type="Pfam" id="PF00670">
    <property type="entry name" value="AdoHcyase_NAD"/>
    <property type="match status" value="1"/>
</dbReference>
<accession>A0AAD5WHH0</accession>
<gene>
    <name evidence="6" type="primary">AHCY1_3</name>
    <name evidence="6" type="ORF">KIN20_031253</name>
</gene>
<dbReference type="EMBL" id="JAHQIW010006657">
    <property type="protein sequence ID" value="KAJ1369713.1"/>
    <property type="molecule type" value="Genomic_DNA"/>
</dbReference>
<evidence type="ECO:0000313" key="7">
    <source>
        <dbReference type="Proteomes" id="UP001196413"/>
    </source>
</evidence>
<dbReference type="PANTHER" id="PTHR23420:SF0">
    <property type="entry name" value="ADENOSYLHOMOCYSTEINASE"/>
    <property type="match status" value="1"/>
</dbReference>
<dbReference type="Gene3D" id="3.40.50.1480">
    <property type="entry name" value="Adenosylhomocysteinase-like"/>
    <property type="match status" value="1"/>
</dbReference>
<name>A0AAD5WHH0_PARTN</name>
<dbReference type="GO" id="GO:0004013">
    <property type="term" value="F:adenosylhomocysteinase activity"/>
    <property type="evidence" value="ECO:0007669"/>
    <property type="project" value="TreeGrafter"/>
</dbReference>
<comment type="similarity">
    <text evidence="2">Belongs to the adenosylhomocysteinase family.</text>
</comment>
<feature type="domain" description="S-adenosyl-L-homocysteine hydrolase NAD binding" evidence="5">
    <location>
        <begin position="25"/>
        <end position="59"/>
    </location>
</feature>
<dbReference type="SUPFAM" id="SSF51735">
    <property type="entry name" value="NAD(P)-binding Rossmann-fold domains"/>
    <property type="match status" value="1"/>
</dbReference>
<keyword evidence="3" id="KW-0554">One-carbon metabolism</keyword>
<evidence type="ECO:0000259" key="5">
    <source>
        <dbReference type="Pfam" id="PF00670"/>
    </source>
</evidence>
<comment type="cofactor">
    <cofactor evidence="1">
        <name>NAD(+)</name>
        <dbReference type="ChEBI" id="CHEBI:57540"/>
    </cofactor>
</comment>
<dbReference type="GO" id="GO:0005829">
    <property type="term" value="C:cytosol"/>
    <property type="evidence" value="ECO:0007669"/>
    <property type="project" value="TreeGrafter"/>
</dbReference>
<dbReference type="AlphaFoldDB" id="A0AAD5WHH0"/>
<keyword evidence="7" id="KW-1185">Reference proteome</keyword>
<dbReference type="GO" id="GO:0006730">
    <property type="term" value="P:one-carbon metabolic process"/>
    <property type="evidence" value="ECO:0007669"/>
    <property type="project" value="UniProtKB-KW"/>
</dbReference>
<protein>
    <submittedName>
        <fullName evidence="6">Adenosylhomocysteinase</fullName>
    </submittedName>
</protein>
<dbReference type="GO" id="GO:0033353">
    <property type="term" value="P:S-adenosylmethionine cycle"/>
    <property type="evidence" value="ECO:0007669"/>
    <property type="project" value="TreeGrafter"/>
</dbReference>
<dbReference type="InterPro" id="IPR015878">
    <property type="entry name" value="Ado_hCys_hydrolase_NAD-bd"/>
</dbReference>
<evidence type="ECO:0000256" key="1">
    <source>
        <dbReference type="ARBA" id="ARBA00001911"/>
    </source>
</evidence>
<dbReference type="InterPro" id="IPR042172">
    <property type="entry name" value="Adenosylhomocyst_ase-like_sf"/>
</dbReference>
<organism evidence="6 7">
    <name type="scientific">Parelaphostrongylus tenuis</name>
    <name type="common">Meningeal worm</name>
    <dbReference type="NCBI Taxonomy" id="148309"/>
    <lineage>
        <taxon>Eukaryota</taxon>
        <taxon>Metazoa</taxon>
        <taxon>Ecdysozoa</taxon>
        <taxon>Nematoda</taxon>
        <taxon>Chromadorea</taxon>
        <taxon>Rhabditida</taxon>
        <taxon>Rhabditina</taxon>
        <taxon>Rhabditomorpha</taxon>
        <taxon>Strongyloidea</taxon>
        <taxon>Metastrongylidae</taxon>
        <taxon>Parelaphostrongylus</taxon>
    </lineage>
</organism>
<evidence type="ECO:0000313" key="6">
    <source>
        <dbReference type="EMBL" id="KAJ1369713.1"/>
    </source>
</evidence>
<dbReference type="PANTHER" id="PTHR23420">
    <property type="entry name" value="ADENOSYLHOMOCYSTEINASE"/>
    <property type="match status" value="1"/>
</dbReference>
<reference evidence="6" key="1">
    <citation type="submission" date="2021-06" db="EMBL/GenBank/DDBJ databases">
        <title>Parelaphostrongylus tenuis whole genome reference sequence.</title>
        <authorList>
            <person name="Garwood T.J."/>
            <person name="Larsen P.A."/>
            <person name="Fountain-Jones N.M."/>
            <person name="Garbe J.R."/>
            <person name="Macchietto M.G."/>
            <person name="Kania S.A."/>
            <person name="Gerhold R.W."/>
            <person name="Richards J.E."/>
            <person name="Wolf T.M."/>
        </authorList>
    </citation>
    <scope>NUCLEOTIDE SEQUENCE</scope>
    <source>
        <strain evidence="6">MNPRO001-30</strain>
        <tissue evidence="6">Meninges</tissue>
    </source>
</reference>
<evidence type="ECO:0000256" key="3">
    <source>
        <dbReference type="ARBA" id="ARBA00022563"/>
    </source>
</evidence>
<comment type="caution">
    <text evidence="6">The sequence shown here is derived from an EMBL/GenBank/DDBJ whole genome shotgun (WGS) entry which is preliminary data.</text>
</comment>